<organism evidence="1 2">
    <name type="scientific">Flavobacterium tibetense</name>
    <dbReference type="NCBI Taxonomy" id="2233533"/>
    <lineage>
        <taxon>Bacteria</taxon>
        <taxon>Pseudomonadati</taxon>
        <taxon>Bacteroidota</taxon>
        <taxon>Flavobacteriia</taxon>
        <taxon>Flavobacteriales</taxon>
        <taxon>Flavobacteriaceae</taxon>
        <taxon>Flavobacterium</taxon>
    </lineage>
</organism>
<dbReference type="AlphaFoldDB" id="A0A365P2Z8"/>
<gene>
    <name evidence="1" type="ORF">DPN68_05730</name>
</gene>
<comment type="caution">
    <text evidence="1">The sequence shown here is derived from an EMBL/GenBank/DDBJ whole genome shotgun (WGS) entry which is preliminary data.</text>
</comment>
<name>A0A365P2Z8_9FLAO</name>
<evidence type="ECO:0000313" key="1">
    <source>
        <dbReference type="EMBL" id="RBA28885.1"/>
    </source>
</evidence>
<dbReference type="Proteomes" id="UP000253319">
    <property type="component" value="Unassembled WGS sequence"/>
</dbReference>
<keyword evidence="2" id="KW-1185">Reference proteome</keyword>
<dbReference type="EMBL" id="QLST01000005">
    <property type="protein sequence ID" value="RBA28885.1"/>
    <property type="molecule type" value="Genomic_DNA"/>
</dbReference>
<evidence type="ECO:0000313" key="2">
    <source>
        <dbReference type="Proteomes" id="UP000253319"/>
    </source>
</evidence>
<reference evidence="1 2" key="1">
    <citation type="submission" date="2018-06" db="EMBL/GenBank/DDBJ databases">
        <title>Flavobacterium tibetense sp. nov., isolated from a wetland YonghuCo on Tibetan Plateau.</title>
        <authorList>
            <person name="Xing P."/>
            <person name="Phurbu D."/>
            <person name="Lu H."/>
        </authorList>
    </citation>
    <scope>NUCLEOTIDE SEQUENCE [LARGE SCALE GENOMIC DNA]</scope>
    <source>
        <strain evidence="1 2">YH5</strain>
    </source>
</reference>
<accession>A0A365P2Z8</accession>
<proteinExistence type="predicted"/>
<sequence>METTKKISLIEGNYSPSEAKEMLLDLYHKNINFNKVKNFSSQIRFGEDDKTAVENIENLTKAVNYLNQLLKDAQAENKNLVIKSVIEIAYENELQTVR</sequence>
<dbReference type="OrthoDB" id="680899at2"/>
<dbReference type="RefSeq" id="WP_113988686.1">
    <property type="nucleotide sequence ID" value="NZ_QLST01000005.1"/>
</dbReference>
<protein>
    <submittedName>
        <fullName evidence="1">Uncharacterized protein</fullName>
    </submittedName>
</protein>